<dbReference type="eggNOG" id="COG4950">
    <property type="taxonomic scope" value="Bacteria"/>
</dbReference>
<dbReference type="Gene3D" id="1.20.1290.10">
    <property type="entry name" value="AhpD-like"/>
    <property type="match status" value="2"/>
</dbReference>
<dbReference type="AlphaFoldDB" id="X5DPU2"/>
<dbReference type="STRING" id="1404245.CGLY_01170"/>
<dbReference type="PANTHER" id="PTHR35446:SF2">
    <property type="entry name" value="CARBOXYMUCONOLACTONE DECARBOXYLASE-LIKE DOMAIN-CONTAINING PROTEIN"/>
    <property type="match status" value="1"/>
</dbReference>
<evidence type="ECO:0000313" key="3">
    <source>
        <dbReference type="Proteomes" id="UP000023703"/>
    </source>
</evidence>
<dbReference type="KEGG" id="cgy:CGLY_01170"/>
<dbReference type="OrthoDB" id="3667834at2"/>
<dbReference type="Pfam" id="PF02627">
    <property type="entry name" value="CMD"/>
    <property type="match status" value="1"/>
</dbReference>
<sequence>MSDSSGTDSTDIIDFLAGIHAGEHVADLRRNRTQAQTNAQHSFRVLLEAGDADGDSDGGFTDTERYVVAAFVAGLHQGRGVAFYTDLLGDVADTAVVDAVTESVDAGLTVGPYGTYREPDLVGESVGGPEFTVDPRVRGVLGEKLAAALEFAHLLVFHPRDSRPERLAPLAWCWWTPRQVVSLAQLISFLCFQLRAAEGLAAVKAADSTHAPLGDSSVVRRPGTAQEPGGFPPLTGGAFDVLSYPDLHRPTRFVSHSLGWQPWVPPVEEKELTDRQRTALVDPMRAKSAYFRLLAHDPDALEARTLTDKDIFYNVTDGAGRAEREISAAVTSRYNGCVYCASVHTGRALQESTGREEDVQRLCDEGAGADLGSEMWNAIAEASVALTSTPVSFGVDHVRRLRAAGLDDGSVIDVINGAAFFNWANRLMLSLGEPELPARFR</sequence>
<dbReference type="eggNOG" id="COG2128">
    <property type="taxonomic scope" value="Bacteria"/>
</dbReference>
<evidence type="ECO:0000259" key="1">
    <source>
        <dbReference type="Pfam" id="PF02627"/>
    </source>
</evidence>
<dbReference type="NCBIfam" id="TIGR04029">
    <property type="entry name" value="CMD_Avi_7170"/>
    <property type="match status" value="1"/>
</dbReference>
<dbReference type="SUPFAM" id="SSF69118">
    <property type="entry name" value="AhpD-like"/>
    <property type="match status" value="2"/>
</dbReference>
<dbReference type="NCBIfam" id="TIGR04030">
    <property type="entry name" value="perox_Avi_7169"/>
    <property type="match status" value="1"/>
</dbReference>
<name>X5DPU2_9CORY</name>
<feature type="domain" description="Carboxymuconolactone decarboxylase-like" evidence="1">
    <location>
        <begin position="298"/>
        <end position="381"/>
    </location>
</feature>
<dbReference type="InterPro" id="IPR029032">
    <property type="entry name" value="AhpD-like"/>
</dbReference>
<dbReference type="InterPro" id="IPR023923">
    <property type="entry name" value="AhpD_Avi7169"/>
</dbReference>
<dbReference type="EMBL" id="CP006842">
    <property type="protein sequence ID" value="AHW62682.1"/>
    <property type="molecule type" value="Genomic_DNA"/>
</dbReference>
<dbReference type="PANTHER" id="PTHR35446">
    <property type="entry name" value="SI:CH211-175M2.5"/>
    <property type="match status" value="1"/>
</dbReference>
<dbReference type="InterPro" id="IPR023982">
    <property type="entry name" value="CHP04029_CMD-like"/>
</dbReference>
<dbReference type="InterPro" id="IPR010195">
    <property type="entry name" value="Uncharacterised_peroxidase-rel"/>
</dbReference>
<dbReference type="HOGENOM" id="CLU_057689_1_0_11"/>
<dbReference type="GO" id="GO:0051920">
    <property type="term" value="F:peroxiredoxin activity"/>
    <property type="evidence" value="ECO:0007669"/>
    <property type="project" value="InterPro"/>
</dbReference>
<dbReference type="Proteomes" id="UP000023703">
    <property type="component" value="Chromosome"/>
</dbReference>
<dbReference type="RefSeq" id="WP_038545385.1">
    <property type="nucleotide sequence ID" value="NZ_CP006842.1"/>
</dbReference>
<evidence type="ECO:0000313" key="2">
    <source>
        <dbReference type="EMBL" id="AHW62682.1"/>
    </source>
</evidence>
<gene>
    <name evidence="2" type="ORF">CGLY_01170</name>
</gene>
<dbReference type="NCBIfam" id="TIGR01926">
    <property type="entry name" value="peroxid_rel"/>
    <property type="match status" value="1"/>
</dbReference>
<organism evidence="2 3">
    <name type="scientific">Corynebacterium glyciniphilum AJ 3170</name>
    <dbReference type="NCBI Taxonomy" id="1404245"/>
    <lineage>
        <taxon>Bacteria</taxon>
        <taxon>Bacillati</taxon>
        <taxon>Actinomycetota</taxon>
        <taxon>Actinomycetes</taxon>
        <taxon>Mycobacteriales</taxon>
        <taxon>Corynebacteriaceae</taxon>
        <taxon>Corynebacterium</taxon>
    </lineage>
</organism>
<keyword evidence="3" id="KW-1185">Reference proteome</keyword>
<reference evidence="2 3" key="1">
    <citation type="journal article" date="2015" name="Int. J. Syst. Evol. Microbiol.">
        <title>Revisiting Corynebacterium glyciniphilum (ex Kubota et al., 1972) sp. nov., nom. rev., isolated from putrefied banana.</title>
        <authorList>
            <person name="Al-Dilaimi A."/>
            <person name="Bednarz H."/>
            <person name="Lomker A."/>
            <person name="Niehaus K."/>
            <person name="Kalinowski J."/>
            <person name="Ruckert C."/>
        </authorList>
    </citation>
    <scope>NUCLEOTIDE SEQUENCE [LARGE SCALE GENOMIC DNA]</scope>
    <source>
        <strain evidence="2">AJ 3170</strain>
    </source>
</reference>
<proteinExistence type="predicted"/>
<dbReference type="InterPro" id="IPR003779">
    <property type="entry name" value="CMD-like"/>
</dbReference>
<protein>
    <recommendedName>
        <fullName evidence="1">Carboxymuconolactone decarboxylase-like domain-containing protein</fullName>
    </recommendedName>
</protein>
<accession>X5DPU2</accession>